<protein>
    <submittedName>
        <fullName evidence="1">Uncharacterized protein</fullName>
    </submittedName>
</protein>
<dbReference type="EMBL" id="CM042009">
    <property type="protein sequence ID" value="KAI3790988.1"/>
    <property type="molecule type" value="Genomic_DNA"/>
</dbReference>
<comment type="caution">
    <text evidence="1">The sequence shown here is derived from an EMBL/GenBank/DDBJ whole genome shotgun (WGS) entry which is preliminary data.</text>
</comment>
<gene>
    <name evidence="1" type="ORF">L2E82_04478</name>
</gene>
<accession>A0ACB9H561</accession>
<reference evidence="1 2" key="2">
    <citation type="journal article" date="2022" name="Mol. Ecol. Resour.">
        <title>The genomes of chicory, endive, great burdock and yacon provide insights into Asteraceae paleo-polyploidization history and plant inulin production.</title>
        <authorList>
            <person name="Fan W."/>
            <person name="Wang S."/>
            <person name="Wang H."/>
            <person name="Wang A."/>
            <person name="Jiang F."/>
            <person name="Liu H."/>
            <person name="Zhao H."/>
            <person name="Xu D."/>
            <person name="Zhang Y."/>
        </authorList>
    </citation>
    <scope>NUCLEOTIDE SEQUENCE [LARGE SCALE GENOMIC DNA]</scope>
    <source>
        <strain evidence="2">cv. Punajuju</strain>
        <tissue evidence="1">Leaves</tissue>
    </source>
</reference>
<evidence type="ECO:0000313" key="2">
    <source>
        <dbReference type="Proteomes" id="UP001055811"/>
    </source>
</evidence>
<sequence length="307" mass="33816">MKNGKSGIESSIVQNGTNGTNSKEDGFDLTSKSSLMLESIEPFSPDLKLEAESHEIHSSDGHNSSKMVNEISIADESIQIQHFGAHEMNFLGILIHSEADNRTVTGIRLSDVVYANNGHDFTNNSGIVGYDSIIDVDNPEFVHLSIENSIVPDKNLKVDDDLMDSDCDNVMEKSIEKKKFGPDCSDMVREESKNRDKLVDCINIDPNVVLDSDSVDENRRKDKGLNLKAGEFSFNSSVDQGTNGSVLHGTCNQTDFGIDYGPDQQAIRDQIKMGNEDMTDSSIVKHFPVLNSSSDLANKHVNFLNLD</sequence>
<organism evidence="1 2">
    <name type="scientific">Cichorium intybus</name>
    <name type="common">Chicory</name>
    <dbReference type="NCBI Taxonomy" id="13427"/>
    <lineage>
        <taxon>Eukaryota</taxon>
        <taxon>Viridiplantae</taxon>
        <taxon>Streptophyta</taxon>
        <taxon>Embryophyta</taxon>
        <taxon>Tracheophyta</taxon>
        <taxon>Spermatophyta</taxon>
        <taxon>Magnoliopsida</taxon>
        <taxon>eudicotyledons</taxon>
        <taxon>Gunneridae</taxon>
        <taxon>Pentapetalae</taxon>
        <taxon>asterids</taxon>
        <taxon>campanulids</taxon>
        <taxon>Asterales</taxon>
        <taxon>Asteraceae</taxon>
        <taxon>Cichorioideae</taxon>
        <taxon>Cichorieae</taxon>
        <taxon>Cichoriinae</taxon>
        <taxon>Cichorium</taxon>
    </lineage>
</organism>
<reference evidence="2" key="1">
    <citation type="journal article" date="2022" name="Mol. Ecol. Resour.">
        <title>The genomes of chicory, endive, great burdock and yacon provide insights into Asteraceae palaeo-polyploidization history and plant inulin production.</title>
        <authorList>
            <person name="Fan W."/>
            <person name="Wang S."/>
            <person name="Wang H."/>
            <person name="Wang A."/>
            <person name="Jiang F."/>
            <person name="Liu H."/>
            <person name="Zhao H."/>
            <person name="Xu D."/>
            <person name="Zhang Y."/>
        </authorList>
    </citation>
    <scope>NUCLEOTIDE SEQUENCE [LARGE SCALE GENOMIC DNA]</scope>
    <source>
        <strain evidence="2">cv. Punajuju</strain>
    </source>
</reference>
<proteinExistence type="predicted"/>
<name>A0ACB9H561_CICIN</name>
<keyword evidence="2" id="KW-1185">Reference proteome</keyword>
<evidence type="ECO:0000313" key="1">
    <source>
        <dbReference type="EMBL" id="KAI3790988.1"/>
    </source>
</evidence>
<dbReference type="Proteomes" id="UP001055811">
    <property type="component" value="Linkage Group LG01"/>
</dbReference>